<evidence type="ECO:0000313" key="2">
    <source>
        <dbReference type="EMBL" id="GAA1822512.1"/>
    </source>
</evidence>
<comment type="caution">
    <text evidence="2">The sequence shown here is derived from an EMBL/GenBank/DDBJ whole genome shotgun (WGS) entry which is preliminary data.</text>
</comment>
<sequence length="102" mass="11316">MDNATREALGDVAALALLVLRGLLLWILIPLGFVLWLVIFGWSARVGLGTFLGWLDLNLTAALQRALGLPVRGKGSKRSAEFVPMRLMQSVKHRIHIVRDPF</sequence>
<name>A0ABN2MF08_9MICO</name>
<dbReference type="Proteomes" id="UP001501746">
    <property type="component" value="Unassembled WGS sequence"/>
</dbReference>
<accession>A0ABN2MF08</accession>
<reference evidence="2 3" key="1">
    <citation type="journal article" date="2019" name="Int. J. Syst. Evol. Microbiol.">
        <title>The Global Catalogue of Microorganisms (GCM) 10K type strain sequencing project: providing services to taxonomists for standard genome sequencing and annotation.</title>
        <authorList>
            <consortium name="The Broad Institute Genomics Platform"/>
            <consortium name="The Broad Institute Genome Sequencing Center for Infectious Disease"/>
            <person name="Wu L."/>
            <person name="Ma J."/>
        </authorList>
    </citation>
    <scope>NUCLEOTIDE SEQUENCE [LARGE SCALE GENOMIC DNA]</scope>
    <source>
        <strain evidence="2 3">JCM 14323</strain>
    </source>
</reference>
<feature type="transmembrane region" description="Helical" evidence="1">
    <location>
        <begin position="35"/>
        <end position="55"/>
    </location>
</feature>
<evidence type="ECO:0008006" key="4">
    <source>
        <dbReference type="Google" id="ProtNLM"/>
    </source>
</evidence>
<keyword evidence="1" id="KW-0472">Membrane</keyword>
<proteinExistence type="predicted"/>
<feature type="transmembrane region" description="Helical" evidence="1">
    <location>
        <begin position="12"/>
        <end position="29"/>
    </location>
</feature>
<organism evidence="2 3">
    <name type="scientific">Agromyces salentinus</name>
    <dbReference type="NCBI Taxonomy" id="269421"/>
    <lineage>
        <taxon>Bacteria</taxon>
        <taxon>Bacillati</taxon>
        <taxon>Actinomycetota</taxon>
        <taxon>Actinomycetes</taxon>
        <taxon>Micrococcales</taxon>
        <taxon>Microbacteriaceae</taxon>
        <taxon>Agromyces</taxon>
    </lineage>
</organism>
<keyword evidence="3" id="KW-1185">Reference proteome</keyword>
<evidence type="ECO:0000256" key="1">
    <source>
        <dbReference type="SAM" id="Phobius"/>
    </source>
</evidence>
<protein>
    <recommendedName>
        <fullName evidence="4">1-acyl-sn-glycerol-3-phosphate acyltransferase</fullName>
    </recommendedName>
</protein>
<keyword evidence="1" id="KW-1133">Transmembrane helix</keyword>
<gene>
    <name evidence="2" type="ORF">GCM10009750_01120</name>
</gene>
<keyword evidence="1" id="KW-0812">Transmembrane</keyword>
<evidence type="ECO:0000313" key="3">
    <source>
        <dbReference type="Proteomes" id="UP001501746"/>
    </source>
</evidence>
<dbReference type="RefSeq" id="WP_157425692.1">
    <property type="nucleotide sequence ID" value="NZ_BAAANK010000001.1"/>
</dbReference>
<dbReference type="EMBL" id="BAAANK010000001">
    <property type="protein sequence ID" value="GAA1822512.1"/>
    <property type="molecule type" value="Genomic_DNA"/>
</dbReference>